<evidence type="ECO:0000256" key="2">
    <source>
        <dbReference type="ARBA" id="ARBA00022692"/>
    </source>
</evidence>
<dbReference type="InterPro" id="IPR018499">
    <property type="entry name" value="Tetraspanin/Peripherin"/>
</dbReference>
<evidence type="ECO:0000313" key="7">
    <source>
        <dbReference type="EMBL" id="CAD7275344.1"/>
    </source>
</evidence>
<dbReference type="PANTHER" id="PTHR19282">
    <property type="entry name" value="TETRASPANIN"/>
    <property type="match status" value="1"/>
</dbReference>
<dbReference type="Gene3D" id="1.10.1450.10">
    <property type="entry name" value="Tetraspanin"/>
    <property type="match status" value="1"/>
</dbReference>
<name>A0A7R9BHB8_9CRUS</name>
<evidence type="ECO:0000256" key="6">
    <source>
        <dbReference type="SAM" id="Phobius"/>
    </source>
</evidence>
<feature type="compositionally biased region" description="Acidic residues" evidence="5">
    <location>
        <begin position="250"/>
        <end position="263"/>
    </location>
</feature>
<organism evidence="7">
    <name type="scientific">Notodromas monacha</name>
    <dbReference type="NCBI Taxonomy" id="399045"/>
    <lineage>
        <taxon>Eukaryota</taxon>
        <taxon>Metazoa</taxon>
        <taxon>Ecdysozoa</taxon>
        <taxon>Arthropoda</taxon>
        <taxon>Crustacea</taxon>
        <taxon>Oligostraca</taxon>
        <taxon>Ostracoda</taxon>
        <taxon>Podocopa</taxon>
        <taxon>Podocopida</taxon>
        <taxon>Cypridocopina</taxon>
        <taxon>Cypridoidea</taxon>
        <taxon>Cyprididae</taxon>
        <taxon>Notodromas</taxon>
    </lineage>
</organism>
<evidence type="ECO:0000256" key="4">
    <source>
        <dbReference type="ARBA" id="ARBA00023136"/>
    </source>
</evidence>
<feature type="transmembrane region" description="Helical" evidence="6">
    <location>
        <begin position="65"/>
        <end position="85"/>
    </location>
</feature>
<evidence type="ECO:0000256" key="1">
    <source>
        <dbReference type="ARBA" id="ARBA00004141"/>
    </source>
</evidence>
<proteinExistence type="predicted"/>
<dbReference type="GO" id="GO:0005886">
    <property type="term" value="C:plasma membrane"/>
    <property type="evidence" value="ECO:0007669"/>
    <property type="project" value="TreeGrafter"/>
</dbReference>
<dbReference type="EMBL" id="CAJPEX010000400">
    <property type="protein sequence ID" value="CAG0915496.1"/>
    <property type="molecule type" value="Genomic_DNA"/>
</dbReference>
<dbReference type="Proteomes" id="UP000678499">
    <property type="component" value="Unassembled WGS sequence"/>
</dbReference>
<evidence type="ECO:0000313" key="8">
    <source>
        <dbReference type="Proteomes" id="UP000678499"/>
    </source>
</evidence>
<feature type="transmembrane region" description="Helical" evidence="6">
    <location>
        <begin position="352"/>
        <end position="372"/>
    </location>
</feature>
<dbReference type="SUPFAM" id="SSF48652">
    <property type="entry name" value="Tetraspanin"/>
    <property type="match status" value="1"/>
</dbReference>
<gene>
    <name evidence="7" type="ORF">NMOB1V02_LOCUS3142</name>
</gene>
<feature type="region of interest" description="Disordered" evidence="5">
    <location>
        <begin position="216"/>
        <end position="285"/>
    </location>
</feature>
<comment type="subcellular location">
    <subcellularLocation>
        <location evidence="1">Membrane</location>
        <topology evidence="1">Multi-pass membrane protein</topology>
    </subcellularLocation>
</comment>
<keyword evidence="8" id="KW-1185">Reference proteome</keyword>
<evidence type="ECO:0000256" key="5">
    <source>
        <dbReference type="SAM" id="MobiDB-lite"/>
    </source>
</evidence>
<accession>A0A7R9BHB8</accession>
<reference evidence="7" key="1">
    <citation type="submission" date="2020-11" db="EMBL/GenBank/DDBJ databases">
        <authorList>
            <person name="Tran Van P."/>
        </authorList>
    </citation>
    <scope>NUCLEOTIDE SEQUENCE</scope>
</reference>
<keyword evidence="2 6" id="KW-0812">Transmembrane</keyword>
<dbReference type="OrthoDB" id="10054572at2759"/>
<feature type="transmembrane region" description="Helical" evidence="6">
    <location>
        <begin position="21"/>
        <end position="45"/>
    </location>
</feature>
<dbReference type="InterPro" id="IPR008952">
    <property type="entry name" value="Tetraspanin_EC2_sf"/>
</dbReference>
<keyword evidence="4 6" id="KW-0472">Membrane</keyword>
<dbReference type="AlphaFoldDB" id="A0A7R9BHB8"/>
<protein>
    <recommendedName>
        <fullName evidence="9">Tetraspanin</fullName>
    </recommendedName>
</protein>
<evidence type="ECO:0008006" key="9">
    <source>
        <dbReference type="Google" id="ProtNLM"/>
    </source>
</evidence>
<sequence>MQVWACWQAVAQRVGAAMRYYCLWIYACNLVLLLAVAVFVCYAGTVLADHRLAFVPHVRFYQPTLVYAYAAVLVQAGVVQAVGCYAARHLNERLLNVYWFMLLGLLLGDLGVGVVWIIRYDRICRDMLPMLQHQLQQSYGTDAEFTRRWDRLQVESECCGVAGPLDYNATLAFATSVFGTAAAVAPGSEHQGMLTFHVPATCCHPSQALPLQLSAPTTTPRSFASGHLDDPDDAPLGDNKSYRREYDAHYEDDEEEEEEEEGGGGDGFQTRKKRKTRATHRHRHWQRTGAHMVRHLSMRQSDGSSASRRLNQKVSPTLNFTCLDADLAPKLEPRLDGCGPELAKWVSKSADALFVLGFCVIAFVKICFLGLLRDAFVCTASLRHDHNARRSTLAALEDVFKTNPVSESRNQKLREELQEMSELLRQTGKQTEI</sequence>
<feature type="compositionally biased region" description="Basic residues" evidence="5">
    <location>
        <begin position="270"/>
        <end position="285"/>
    </location>
</feature>
<feature type="transmembrane region" description="Helical" evidence="6">
    <location>
        <begin position="97"/>
        <end position="118"/>
    </location>
</feature>
<feature type="compositionally biased region" description="Basic and acidic residues" evidence="5">
    <location>
        <begin position="240"/>
        <end position="249"/>
    </location>
</feature>
<evidence type="ECO:0000256" key="3">
    <source>
        <dbReference type="ARBA" id="ARBA00022989"/>
    </source>
</evidence>
<dbReference type="EMBL" id="OA882437">
    <property type="protein sequence ID" value="CAD7275344.1"/>
    <property type="molecule type" value="Genomic_DNA"/>
</dbReference>
<keyword evidence="3 6" id="KW-1133">Transmembrane helix</keyword>
<dbReference type="PANTHER" id="PTHR19282:SF554">
    <property type="entry name" value="ANTIGEN, PUTATIVE-RELATED"/>
    <property type="match status" value="1"/>
</dbReference>
<dbReference type="Pfam" id="PF00335">
    <property type="entry name" value="Tetraspanin"/>
    <property type="match status" value="1"/>
</dbReference>